<sequence>MDMDIELGEYKPSDNNNDDVDSRVEVCPGNGSCSNHNTPNATEDSRLLSDAQAAGSNGEHCIVAYNPDDQSGQSVNKPVGNLGRLKKELNEPVCWKLKVWMLILISFLLIILTIFLSIYFCSVYQEDVDDKYNVAEFVVPRFFRGNFTLLNKNLTVDAQSQPTDLLLILKQNLTHIYTSSHALARYFALATVNPLRNSKSSVEYELKFMMPEEHKQIVLYTLSKEMVHHVLLQELFDQDTGDPLYIEPSSLTMEVGS</sequence>
<proteinExistence type="predicted"/>
<dbReference type="Proteomes" id="UP000830395">
    <property type="component" value="Chromosome 14"/>
</dbReference>
<reference evidence="1" key="1">
    <citation type="submission" date="2020-02" db="EMBL/GenBank/DDBJ databases">
        <title>Genome sequencing of the panga catfish, Pangasius djambal.</title>
        <authorList>
            <person name="Wen M."/>
            <person name="Zahm M."/>
            <person name="Roques C."/>
            <person name="Cabau C."/>
            <person name="Klopp C."/>
            <person name="Donnadieu C."/>
            <person name="Jouanno E."/>
            <person name="Avarre J.-C."/>
            <person name="Campet M."/>
            <person name="Ha T."/>
            <person name="Dugue R."/>
            <person name="Lampietro C."/>
            <person name="Louis A."/>
            <person name="Herpin A."/>
            <person name="Echchiki A."/>
            <person name="Berthelot C."/>
            <person name="Parey E."/>
            <person name="Roest-Crollius H."/>
            <person name="Braasch I."/>
            <person name="Postlethwait J.H."/>
            <person name="Bobe J."/>
            <person name="Montfort J."/>
            <person name="Bouchez O."/>
            <person name="Begum T."/>
            <person name="Schartl M."/>
            <person name="Gustiano R."/>
            <person name="Guiguen Y."/>
        </authorList>
    </citation>
    <scope>NUCLEOTIDE SEQUENCE</scope>
    <source>
        <strain evidence="1">Pdj_M5554</strain>
    </source>
</reference>
<evidence type="ECO:0000313" key="1">
    <source>
        <dbReference type="EMBL" id="MCJ8740203.1"/>
    </source>
</evidence>
<name>A0ACC5YWK9_9TELE</name>
<protein>
    <submittedName>
        <fullName evidence="1">Uncharacterized protein</fullName>
    </submittedName>
</protein>
<evidence type="ECO:0000313" key="2">
    <source>
        <dbReference type="Proteomes" id="UP000830395"/>
    </source>
</evidence>
<dbReference type="EMBL" id="CM040988">
    <property type="protein sequence ID" value="MCJ8740203.1"/>
    <property type="molecule type" value="Genomic_DNA"/>
</dbReference>
<gene>
    <name evidence="1" type="ORF">PDJAM_G00056090</name>
</gene>
<organism evidence="1 2">
    <name type="scientific">Pangasius djambal</name>
    <dbReference type="NCBI Taxonomy" id="1691987"/>
    <lineage>
        <taxon>Eukaryota</taxon>
        <taxon>Metazoa</taxon>
        <taxon>Chordata</taxon>
        <taxon>Craniata</taxon>
        <taxon>Vertebrata</taxon>
        <taxon>Euteleostomi</taxon>
        <taxon>Actinopterygii</taxon>
        <taxon>Neopterygii</taxon>
        <taxon>Teleostei</taxon>
        <taxon>Ostariophysi</taxon>
        <taxon>Siluriformes</taxon>
        <taxon>Pangasiidae</taxon>
        <taxon>Pangasius</taxon>
    </lineage>
</organism>
<comment type="caution">
    <text evidence="1">The sequence shown here is derived from an EMBL/GenBank/DDBJ whole genome shotgun (WGS) entry which is preliminary data.</text>
</comment>
<accession>A0ACC5YWK9</accession>
<keyword evidence="2" id="KW-1185">Reference proteome</keyword>